<feature type="transmembrane region" description="Helical" evidence="15">
    <location>
        <begin position="163"/>
        <end position="184"/>
    </location>
</feature>
<evidence type="ECO:0000256" key="3">
    <source>
        <dbReference type="ARBA" id="ARBA00004651"/>
    </source>
</evidence>
<keyword evidence="10 15" id="KW-1133">Transmembrane helix</keyword>
<feature type="domain" description="Major facilitator superfamily (MFS) profile" evidence="16">
    <location>
        <begin position="1"/>
        <end position="436"/>
    </location>
</feature>
<evidence type="ECO:0000259" key="16">
    <source>
        <dbReference type="PROSITE" id="PS50850"/>
    </source>
</evidence>
<dbReference type="PROSITE" id="PS00217">
    <property type="entry name" value="SUGAR_TRANSPORT_2"/>
    <property type="match status" value="1"/>
</dbReference>
<sequence length="478" mass="53261">FQYGLHVSMLTSPSSFIKELVNHTCEQRYGLVLNAWQLSRIWSFIVSIFSIGGLIGSLCAGHLVATYGRRRCLMVNNAVAIGGALLMLLSKSTMSFEMIIIARLLYGLNSGIGLTAHALYVLECAPKRLRGMLGVSLSTFASMGKFFGQLLGISELLGTTDRWPWLLGFSGFTGLLQMLTLPILPESPRFLLLDRNDRAGCEAAARRLWSSKVDHASEMEDMQAEHAALRGVRIHSVKELFLERSVRWQLITTLVTFTTVQLCGINAVYLYSFEVFTAAGIPSHQLRYAALGTGLCEVSTSVACVLVIESTGRRVLLFRGYMGMAATLALLTLTLYLQAHVSWMPYCSMVLIFVFIFFFSSGPSGVTTSLPGEIYTQSFKSPAFTAGTTINWAGLFILGMVFPLIVENLEYFCFLIFFFFCFFSAVFVWYVVPETKNRTVLEIAVAFKQMHHKRRAMEEVKEDELTSDCVLCNKATKL</sequence>
<dbReference type="GO" id="GO:1990539">
    <property type="term" value="P:fructose import across plasma membrane"/>
    <property type="evidence" value="ECO:0007669"/>
    <property type="project" value="UniProtKB-ARBA"/>
</dbReference>
<feature type="transmembrane region" description="Helical" evidence="15">
    <location>
        <begin position="383"/>
        <end position="405"/>
    </location>
</feature>
<gene>
    <name evidence="17" type="primary">LOC114785294</name>
</gene>
<dbReference type="Pfam" id="PF00083">
    <property type="entry name" value="Sugar_tr"/>
    <property type="match status" value="1"/>
</dbReference>
<evidence type="ECO:0000313" key="18">
    <source>
        <dbReference type="Proteomes" id="UP000694580"/>
    </source>
</evidence>
<comment type="catalytic activity">
    <reaction evidence="1">
        <text>D-fructose(out) = D-fructose(in)</text>
        <dbReference type="Rhea" id="RHEA:60372"/>
        <dbReference type="ChEBI" id="CHEBI:37721"/>
    </reaction>
</comment>
<feature type="transmembrane region" description="Helical" evidence="15">
    <location>
        <begin position="41"/>
        <end position="65"/>
    </location>
</feature>
<dbReference type="GO" id="GO:0005353">
    <property type="term" value="F:fructose transmembrane transporter activity"/>
    <property type="evidence" value="ECO:0007669"/>
    <property type="project" value="UniProtKB-ARBA"/>
</dbReference>
<dbReference type="FunFam" id="1.20.1250.20:FF:001511">
    <property type="entry name" value="Solute carrier family 2, facilitated glucose transporter member 5"/>
    <property type="match status" value="1"/>
</dbReference>
<evidence type="ECO:0000256" key="11">
    <source>
        <dbReference type="ARBA" id="ARBA00023136"/>
    </source>
</evidence>
<feature type="transmembrane region" description="Helical" evidence="15">
    <location>
        <begin position="132"/>
        <end position="151"/>
    </location>
</feature>
<dbReference type="PANTHER" id="PTHR23503:SF54">
    <property type="entry name" value="MAJOR FACILITATOR SUPERFAMILY (MFS) PROFILE DOMAIN-CONTAINING PROTEIN"/>
    <property type="match status" value="1"/>
</dbReference>
<keyword evidence="8" id="KW-0762">Sugar transport</keyword>
<dbReference type="AlphaFoldDB" id="A0AAY4A5H3"/>
<dbReference type="PANTHER" id="PTHR23503">
    <property type="entry name" value="SOLUTE CARRIER FAMILY 2"/>
    <property type="match status" value="1"/>
</dbReference>
<evidence type="ECO:0000256" key="5">
    <source>
        <dbReference type="ARBA" id="ARBA00015973"/>
    </source>
</evidence>
<dbReference type="InterPro" id="IPR005829">
    <property type="entry name" value="Sugar_transporter_CS"/>
</dbReference>
<feature type="transmembrane region" description="Helical" evidence="15">
    <location>
        <begin position="248"/>
        <end position="269"/>
    </location>
</feature>
<evidence type="ECO:0000256" key="8">
    <source>
        <dbReference type="ARBA" id="ARBA00022597"/>
    </source>
</evidence>
<dbReference type="Ensembl" id="ENSDCDT00010004198.1">
    <property type="protein sequence ID" value="ENSDCDP00010004044.1"/>
    <property type="gene ID" value="ENSDCDG00010001826.1"/>
</dbReference>
<feature type="transmembrane region" description="Helical" evidence="15">
    <location>
        <begin position="289"/>
        <end position="308"/>
    </location>
</feature>
<evidence type="ECO:0000256" key="1">
    <source>
        <dbReference type="ARBA" id="ARBA00000590"/>
    </source>
</evidence>
<dbReference type="GO" id="GO:0070837">
    <property type="term" value="P:dehydroascorbic acid transport"/>
    <property type="evidence" value="ECO:0007669"/>
    <property type="project" value="TreeGrafter"/>
</dbReference>
<dbReference type="Proteomes" id="UP000694580">
    <property type="component" value="Chromosome 3"/>
</dbReference>
<dbReference type="InterPro" id="IPR005828">
    <property type="entry name" value="MFS_sugar_transport-like"/>
</dbReference>
<reference evidence="17 18" key="1">
    <citation type="submission" date="2020-06" db="EMBL/GenBank/DDBJ databases">
        <authorList>
            <consortium name="Wellcome Sanger Institute Data Sharing"/>
        </authorList>
    </citation>
    <scope>NUCLEOTIDE SEQUENCE [LARGE SCALE GENOMIC DNA]</scope>
</reference>
<feature type="transmembrane region" description="Helical" evidence="15">
    <location>
        <begin position="343"/>
        <end position="362"/>
    </location>
</feature>
<keyword evidence="18" id="KW-1185">Reference proteome</keyword>
<dbReference type="PROSITE" id="PS50850">
    <property type="entry name" value="MFS"/>
    <property type="match status" value="1"/>
</dbReference>
<proteinExistence type="inferred from homology"/>
<dbReference type="NCBIfam" id="TIGR00879">
    <property type="entry name" value="SP"/>
    <property type="match status" value="1"/>
</dbReference>
<feature type="transmembrane region" description="Helical" evidence="15">
    <location>
        <begin position="411"/>
        <end position="432"/>
    </location>
</feature>
<evidence type="ECO:0000256" key="13">
    <source>
        <dbReference type="ARBA" id="ARBA00031099"/>
    </source>
</evidence>
<dbReference type="GO" id="GO:0055056">
    <property type="term" value="F:D-glucose transmembrane transporter activity"/>
    <property type="evidence" value="ECO:0007669"/>
    <property type="project" value="TreeGrafter"/>
</dbReference>
<keyword evidence="6 14" id="KW-0813">Transport</keyword>
<evidence type="ECO:0000256" key="9">
    <source>
        <dbReference type="ARBA" id="ARBA00022692"/>
    </source>
</evidence>
<evidence type="ECO:0000256" key="12">
    <source>
        <dbReference type="ARBA" id="ARBA00029961"/>
    </source>
</evidence>
<comment type="subcellular location">
    <subcellularLocation>
        <location evidence="2">Cell membrane</location>
        <location evidence="2">Sarcolemma</location>
    </subcellularLocation>
    <subcellularLocation>
        <location evidence="3">Cell membrane</location>
        <topology evidence="3">Multi-pass membrane protein</topology>
    </subcellularLocation>
</comment>
<keyword evidence="7" id="KW-1003">Cell membrane</keyword>
<dbReference type="GO" id="GO:0046323">
    <property type="term" value="P:D-glucose import"/>
    <property type="evidence" value="ECO:0007669"/>
    <property type="project" value="TreeGrafter"/>
</dbReference>
<dbReference type="Gene3D" id="1.20.1250.20">
    <property type="entry name" value="MFS general substrate transporter like domains"/>
    <property type="match status" value="1"/>
</dbReference>
<feature type="transmembrane region" description="Helical" evidence="15">
    <location>
        <begin position="320"/>
        <end position="337"/>
    </location>
</feature>
<feature type="transmembrane region" description="Helical" evidence="15">
    <location>
        <begin position="96"/>
        <end position="120"/>
    </location>
</feature>
<evidence type="ECO:0000256" key="6">
    <source>
        <dbReference type="ARBA" id="ARBA00022448"/>
    </source>
</evidence>
<evidence type="ECO:0000256" key="14">
    <source>
        <dbReference type="RuleBase" id="RU003346"/>
    </source>
</evidence>
<dbReference type="InterPro" id="IPR020846">
    <property type="entry name" value="MFS_dom"/>
</dbReference>
<dbReference type="InterPro" id="IPR045263">
    <property type="entry name" value="GLUT"/>
</dbReference>
<evidence type="ECO:0000256" key="4">
    <source>
        <dbReference type="ARBA" id="ARBA00007004"/>
    </source>
</evidence>
<dbReference type="GeneTree" id="ENSGT00940000166787"/>
<feature type="transmembrane region" description="Helical" evidence="15">
    <location>
        <begin position="72"/>
        <end position="90"/>
    </location>
</feature>
<organism evidence="17 18">
    <name type="scientific">Denticeps clupeoides</name>
    <name type="common">denticle herring</name>
    <dbReference type="NCBI Taxonomy" id="299321"/>
    <lineage>
        <taxon>Eukaryota</taxon>
        <taxon>Metazoa</taxon>
        <taxon>Chordata</taxon>
        <taxon>Craniata</taxon>
        <taxon>Vertebrata</taxon>
        <taxon>Euteleostomi</taxon>
        <taxon>Actinopterygii</taxon>
        <taxon>Neopterygii</taxon>
        <taxon>Teleostei</taxon>
        <taxon>Clupei</taxon>
        <taxon>Clupeiformes</taxon>
        <taxon>Denticipitoidei</taxon>
        <taxon>Denticipitidae</taxon>
        <taxon>Denticeps</taxon>
    </lineage>
</organism>
<accession>A0AAY4A5H3</accession>
<dbReference type="InterPro" id="IPR036259">
    <property type="entry name" value="MFS_trans_sf"/>
</dbReference>
<dbReference type="SUPFAM" id="SSF103473">
    <property type="entry name" value="MFS general substrate transporter"/>
    <property type="match status" value="1"/>
</dbReference>
<reference evidence="17" key="2">
    <citation type="submission" date="2025-08" db="UniProtKB">
        <authorList>
            <consortium name="Ensembl"/>
        </authorList>
    </citation>
    <scope>IDENTIFICATION</scope>
</reference>
<keyword evidence="9 15" id="KW-0812">Transmembrane</keyword>
<reference evidence="17" key="3">
    <citation type="submission" date="2025-09" db="UniProtKB">
        <authorList>
            <consortium name="Ensembl"/>
        </authorList>
    </citation>
    <scope>IDENTIFICATION</scope>
</reference>
<dbReference type="InterPro" id="IPR003663">
    <property type="entry name" value="Sugar/inositol_transpt"/>
</dbReference>
<keyword evidence="11 15" id="KW-0472">Membrane</keyword>
<evidence type="ECO:0000313" key="17">
    <source>
        <dbReference type="Ensembl" id="ENSDCDP00010004044.1"/>
    </source>
</evidence>
<evidence type="ECO:0000256" key="2">
    <source>
        <dbReference type="ARBA" id="ARBA00004135"/>
    </source>
</evidence>
<evidence type="ECO:0000256" key="10">
    <source>
        <dbReference type="ARBA" id="ARBA00022989"/>
    </source>
</evidence>
<dbReference type="GO" id="GO:0042383">
    <property type="term" value="C:sarcolemma"/>
    <property type="evidence" value="ECO:0007669"/>
    <property type="project" value="UniProtKB-SubCell"/>
</dbReference>
<protein>
    <recommendedName>
        <fullName evidence="5">Solute carrier family 2, facilitated glucose transporter member 5</fullName>
    </recommendedName>
    <alternativeName>
        <fullName evidence="13">Fructose transporter</fullName>
    </alternativeName>
    <alternativeName>
        <fullName evidence="12">Glucose transporter type 5, small intestine</fullName>
    </alternativeName>
</protein>
<comment type="similarity">
    <text evidence="4">Belongs to the major facilitator superfamily. Sugar transporter (TC 2.A.1.1) family. Glucose transporter subfamily.</text>
</comment>
<name>A0AAY4A5H3_9TELE</name>
<evidence type="ECO:0000256" key="7">
    <source>
        <dbReference type="ARBA" id="ARBA00022475"/>
    </source>
</evidence>
<evidence type="ECO:0000256" key="15">
    <source>
        <dbReference type="SAM" id="Phobius"/>
    </source>
</evidence>